<keyword evidence="3" id="KW-0805">Transcription regulation</keyword>
<keyword evidence="4" id="KW-0010">Activator</keyword>
<keyword evidence="2" id="KW-0694">RNA-binding</keyword>
<evidence type="ECO:0000256" key="5">
    <source>
        <dbReference type="ARBA" id="ARBA00023163"/>
    </source>
</evidence>
<dbReference type="AlphaFoldDB" id="A0A1I6KSV2"/>
<dbReference type="Gene3D" id="2.30.24.10">
    <property type="entry name" value="CAT RNA-binding domain"/>
    <property type="match status" value="1"/>
</dbReference>
<sequence>MKVVKVINNNLIKSYDEQHNEILVMGCGLGFKKSPGDEVNTSAIEKIYTCADKTSSHQLIGLLEKIPLEHVQVTNEIISFAKASLGKRLNENIYITLTDHIDFAIERHKNGVVLTNALLWEIKKFYSHEFLVGKEALSMIHRKLGVILPEDEAAFIALHLVNASTEELSSMSKATEMTRMMQNIINIIKEHFQIELDEYSIHYERFVTHLKFFAQRVFTNNILEEQDINFLSSLKEQCKNEYRCTLKIKDYMKKEFNCDLTEDEMIYLTIHIKRITAK</sequence>
<accession>A0A1I6KSV2</accession>
<dbReference type="Pfam" id="PF03123">
    <property type="entry name" value="CAT_RBD"/>
    <property type="match status" value="1"/>
</dbReference>
<dbReference type="SUPFAM" id="SSF63520">
    <property type="entry name" value="PTS-regulatory domain, PRD"/>
    <property type="match status" value="2"/>
</dbReference>
<dbReference type="InterPro" id="IPR004341">
    <property type="entry name" value="CAT_RNA-bd_dom"/>
</dbReference>
<dbReference type="InterPro" id="IPR036650">
    <property type="entry name" value="CAT_RNA-bd_dom_sf"/>
</dbReference>
<dbReference type="GO" id="GO:0003723">
    <property type="term" value="F:RNA binding"/>
    <property type="evidence" value="ECO:0007669"/>
    <property type="project" value="UniProtKB-KW"/>
</dbReference>
<dbReference type="OrthoDB" id="9813552at2"/>
<dbReference type="EMBL" id="FOYZ01000010">
    <property type="protein sequence ID" value="SFR94108.1"/>
    <property type="molecule type" value="Genomic_DNA"/>
</dbReference>
<dbReference type="InterPro" id="IPR011608">
    <property type="entry name" value="PRD"/>
</dbReference>
<dbReference type="InterPro" id="IPR036634">
    <property type="entry name" value="PRD_sf"/>
</dbReference>
<feature type="domain" description="PRD" evidence="7">
    <location>
        <begin position="65"/>
        <end position="170"/>
    </location>
</feature>
<evidence type="ECO:0000313" key="8">
    <source>
        <dbReference type="EMBL" id="SFR94108.1"/>
    </source>
</evidence>
<dbReference type="InterPro" id="IPR001550">
    <property type="entry name" value="Transcrpt_antitermin_CS"/>
</dbReference>
<dbReference type="PROSITE" id="PS00654">
    <property type="entry name" value="PRD_1"/>
    <property type="match status" value="1"/>
</dbReference>
<evidence type="ECO:0000256" key="1">
    <source>
        <dbReference type="ARBA" id="ARBA00022737"/>
    </source>
</evidence>
<dbReference type="SMART" id="SM01061">
    <property type="entry name" value="CAT_RBD"/>
    <property type="match status" value="1"/>
</dbReference>
<dbReference type="Pfam" id="PF00874">
    <property type="entry name" value="PRD"/>
    <property type="match status" value="2"/>
</dbReference>
<dbReference type="NCBIfam" id="NF046042">
    <property type="entry name" value="LicT"/>
    <property type="match status" value="1"/>
</dbReference>
<organism evidence="8 9">
    <name type="scientific">Anaeromicropila populeti</name>
    <dbReference type="NCBI Taxonomy" id="37658"/>
    <lineage>
        <taxon>Bacteria</taxon>
        <taxon>Bacillati</taxon>
        <taxon>Bacillota</taxon>
        <taxon>Clostridia</taxon>
        <taxon>Lachnospirales</taxon>
        <taxon>Lachnospiraceae</taxon>
        <taxon>Anaeromicropila</taxon>
    </lineage>
</organism>
<dbReference type="SUPFAM" id="SSF50151">
    <property type="entry name" value="SacY-like RNA-binding domain"/>
    <property type="match status" value="1"/>
</dbReference>
<comment type="similarity">
    <text evidence="6">Belongs to the transcriptional antiterminator BglG family.</text>
</comment>
<evidence type="ECO:0000256" key="4">
    <source>
        <dbReference type="ARBA" id="ARBA00023159"/>
    </source>
</evidence>
<feature type="domain" description="PRD" evidence="7">
    <location>
        <begin position="172"/>
        <end position="278"/>
    </location>
</feature>
<gene>
    <name evidence="8" type="ORF">SAMN05661086_02654</name>
</gene>
<dbReference type="Gene3D" id="1.10.1790.10">
    <property type="entry name" value="PRD domain"/>
    <property type="match status" value="2"/>
</dbReference>
<evidence type="ECO:0000259" key="7">
    <source>
        <dbReference type="PROSITE" id="PS51372"/>
    </source>
</evidence>
<protein>
    <submittedName>
        <fullName evidence="8">Transcriptional antiterminator, BglG family</fullName>
    </submittedName>
</protein>
<evidence type="ECO:0000256" key="2">
    <source>
        <dbReference type="ARBA" id="ARBA00022884"/>
    </source>
</evidence>
<dbReference type="Proteomes" id="UP000199659">
    <property type="component" value="Unassembled WGS sequence"/>
</dbReference>
<dbReference type="PANTHER" id="PTHR30185">
    <property type="entry name" value="CRYPTIC BETA-GLUCOSIDE BGL OPERON ANTITERMINATOR"/>
    <property type="match status" value="1"/>
</dbReference>
<keyword evidence="1" id="KW-0677">Repeat</keyword>
<dbReference type="PROSITE" id="PS51372">
    <property type="entry name" value="PRD_2"/>
    <property type="match status" value="2"/>
</dbReference>
<dbReference type="GO" id="GO:0045893">
    <property type="term" value="P:positive regulation of DNA-templated transcription"/>
    <property type="evidence" value="ECO:0007669"/>
    <property type="project" value="InterPro"/>
</dbReference>
<reference evidence="8 9" key="1">
    <citation type="submission" date="2016-10" db="EMBL/GenBank/DDBJ databases">
        <authorList>
            <person name="de Groot N.N."/>
        </authorList>
    </citation>
    <scope>NUCLEOTIDE SEQUENCE [LARGE SCALE GENOMIC DNA]</scope>
    <source>
        <strain evidence="8 9">743A</strain>
    </source>
</reference>
<dbReference type="STRING" id="37658.SAMN05661086_02654"/>
<dbReference type="RefSeq" id="WP_092561564.1">
    <property type="nucleotide sequence ID" value="NZ_FOYZ01000010.1"/>
</dbReference>
<keyword evidence="9" id="KW-1185">Reference proteome</keyword>
<dbReference type="InterPro" id="IPR050661">
    <property type="entry name" value="BglG_antiterminators"/>
</dbReference>
<name>A0A1I6KSV2_9FIRM</name>
<evidence type="ECO:0000256" key="3">
    <source>
        <dbReference type="ARBA" id="ARBA00023015"/>
    </source>
</evidence>
<evidence type="ECO:0000256" key="6">
    <source>
        <dbReference type="ARBA" id="ARBA00038510"/>
    </source>
</evidence>
<proteinExistence type="inferred from homology"/>
<dbReference type="PANTHER" id="PTHR30185:SF15">
    <property type="entry name" value="CRYPTIC BETA-GLUCOSIDE BGL OPERON ANTITERMINATOR"/>
    <property type="match status" value="1"/>
</dbReference>
<evidence type="ECO:0000313" key="9">
    <source>
        <dbReference type="Proteomes" id="UP000199659"/>
    </source>
</evidence>
<keyword evidence="5" id="KW-0804">Transcription</keyword>